<dbReference type="PhylomeDB" id="T1J2M1"/>
<dbReference type="PANTHER" id="PTHR12349">
    <property type="entry name" value="ANKYRIN REPEAT AND LEM DOMAIN-CONTAINING PROTEIN 2"/>
    <property type="match status" value="1"/>
</dbReference>
<dbReference type="eggNOG" id="KOG1311">
    <property type="taxonomic scope" value="Eukaryota"/>
</dbReference>
<dbReference type="STRING" id="126957.T1J2M1"/>
<comment type="similarity">
    <text evidence="5">Belongs to the DHHC palmitoyltransferase family. ERF2/ZDHHC9 subfamily.</text>
</comment>
<dbReference type="PANTHER" id="PTHR12349:SF2">
    <property type="entry name" value="PALMITOYLTRANSFERASE ZDHHC8"/>
    <property type="match status" value="1"/>
</dbReference>
<feature type="domain" description="Palmitoyltransferase DHHC" evidence="9">
    <location>
        <begin position="98"/>
        <end position="217"/>
    </location>
</feature>
<dbReference type="Proteomes" id="UP000014500">
    <property type="component" value="Unassembled WGS sequence"/>
</dbReference>
<keyword evidence="2 7" id="KW-0812">Transmembrane</keyword>
<feature type="transmembrane region" description="Helical" evidence="7">
    <location>
        <begin position="180"/>
        <end position="206"/>
    </location>
</feature>
<evidence type="ECO:0000256" key="6">
    <source>
        <dbReference type="ARBA" id="ARBA00047790"/>
    </source>
</evidence>
<dbReference type="GO" id="GO:0019706">
    <property type="term" value="F:protein-cysteine S-palmitoyltransferase activity"/>
    <property type="evidence" value="ECO:0007669"/>
    <property type="project" value="UniProtKB-EC"/>
</dbReference>
<evidence type="ECO:0000256" key="8">
    <source>
        <dbReference type="SAM" id="MobiDB-lite"/>
    </source>
</evidence>
<feature type="compositionally biased region" description="Polar residues" evidence="8">
    <location>
        <begin position="720"/>
        <end position="738"/>
    </location>
</feature>
<comment type="catalytic activity">
    <reaction evidence="6">
        <text>L-cysteinyl-[protein] + hexadecanoyl-CoA = S-hexadecanoyl-L-cysteinyl-[protein] + CoA</text>
        <dbReference type="Rhea" id="RHEA:36683"/>
        <dbReference type="Rhea" id="RHEA-COMP:10131"/>
        <dbReference type="Rhea" id="RHEA-COMP:11032"/>
        <dbReference type="ChEBI" id="CHEBI:29950"/>
        <dbReference type="ChEBI" id="CHEBI:57287"/>
        <dbReference type="ChEBI" id="CHEBI:57379"/>
        <dbReference type="ChEBI" id="CHEBI:74151"/>
        <dbReference type="EC" id="2.3.1.225"/>
    </reaction>
    <physiologicalReaction direction="left-to-right" evidence="6">
        <dbReference type="Rhea" id="RHEA:36684"/>
    </physiologicalReaction>
</comment>
<feature type="compositionally biased region" description="Polar residues" evidence="8">
    <location>
        <begin position="455"/>
        <end position="467"/>
    </location>
</feature>
<dbReference type="GO" id="GO:0016020">
    <property type="term" value="C:membrane"/>
    <property type="evidence" value="ECO:0007669"/>
    <property type="project" value="UniProtKB-SubCell"/>
</dbReference>
<evidence type="ECO:0000259" key="9">
    <source>
        <dbReference type="Pfam" id="PF01529"/>
    </source>
</evidence>
<feature type="compositionally biased region" description="Polar residues" evidence="8">
    <location>
        <begin position="596"/>
        <end position="619"/>
    </location>
</feature>
<dbReference type="EMBL" id="JH431806">
    <property type="status" value="NOT_ANNOTATED_CDS"/>
    <property type="molecule type" value="Genomic_DNA"/>
</dbReference>
<dbReference type="AlphaFoldDB" id="T1J2M1"/>
<feature type="transmembrane region" description="Helical" evidence="7">
    <location>
        <begin position="144"/>
        <end position="168"/>
    </location>
</feature>
<proteinExistence type="inferred from homology"/>
<accession>T1J2M1</accession>
<name>T1J2M1_STRMM</name>
<keyword evidence="3 7" id="KW-1133">Transmembrane helix</keyword>
<feature type="region of interest" description="Disordered" evidence="8">
    <location>
        <begin position="381"/>
        <end position="490"/>
    </location>
</feature>
<evidence type="ECO:0000256" key="7">
    <source>
        <dbReference type="RuleBase" id="RU079119"/>
    </source>
</evidence>
<evidence type="ECO:0000256" key="4">
    <source>
        <dbReference type="ARBA" id="ARBA00023136"/>
    </source>
</evidence>
<evidence type="ECO:0000256" key="1">
    <source>
        <dbReference type="ARBA" id="ARBA00004141"/>
    </source>
</evidence>
<comment type="domain">
    <text evidence="7">The DHHC domain is required for palmitoyltransferase activity.</text>
</comment>
<dbReference type="Pfam" id="PF01529">
    <property type="entry name" value="DHHC"/>
    <property type="match status" value="1"/>
</dbReference>
<dbReference type="EC" id="2.3.1.225" evidence="7"/>
<dbReference type="InterPro" id="IPR001594">
    <property type="entry name" value="Palmitoyltrfase_DHHC"/>
</dbReference>
<organism evidence="10 11">
    <name type="scientific">Strigamia maritima</name>
    <name type="common">European centipede</name>
    <name type="synonym">Geophilus maritimus</name>
    <dbReference type="NCBI Taxonomy" id="126957"/>
    <lineage>
        <taxon>Eukaryota</taxon>
        <taxon>Metazoa</taxon>
        <taxon>Ecdysozoa</taxon>
        <taxon>Arthropoda</taxon>
        <taxon>Myriapoda</taxon>
        <taxon>Chilopoda</taxon>
        <taxon>Pleurostigmophora</taxon>
        <taxon>Geophilomorpha</taxon>
        <taxon>Linotaeniidae</taxon>
        <taxon>Strigamia</taxon>
    </lineage>
</organism>
<evidence type="ECO:0000313" key="11">
    <source>
        <dbReference type="Proteomes" id="UP000014500"/>
    </source>
</evidence>
<keyword evidence="7" id="KW-0808">Transferase</keyword>
<keyword evidence="7" id="KW-0012">Acyltransferase</keyword>
<keyword evidence="4 7" id="KW-0472">Membrane</keyword>
<reference evidence="10" key="2">
    <citation type="submission" date="2015-02" db="UniProtKB">
        <authorList>
            <consortium name="EnsemblMetazoa"/>
        </authorList>
    </citation>
    <scope>IDENTIFICATION</scope>
</reference>
<sequence length="754" mass="83378">MPKCKPKTRFIPAACAWTLFLGATSLFFAFPCRQLMFQYHIAIPIYQGIITIFVLANFTLATFMDPGIIPKASPDEDKEDDFRAPLYKNVEINGITVRMKWCVTCQFYRPPRCSHCSVCNNCIETFDHHCPWVNNCIGRRNYRYFFFFLVSLSVHMISILVLCILFILKNTDNLKALDPIITMIVMGVIVALLIPILGLTVFHMVLVSRGRTTNEQVVTMKFRGGYNPFSRGCCNNIAYTLCGPQYPRYIGRRAKIPNIDRPCGIAVPKQNQVKVYMDNSNGIRNLNSNAYNKMTQGYPSSSASETDIKDYLLQMSQGRADASDTDITLDTLETTQSQSQDCDPTPPMMRHGSKSNFFDMALAETNMSNALRTNHVTHYAPDQSPRRVAKNIYNRSPHPRPRGFGDGVMGVGNMRSRSHTPDPLSPEKARTPTSPRASGFVSPRGHEDVGFPPLAQSSPVTHHQGTPGSPRGFPQGFSRKASDYTDARMPSSQYGVMPTYYEAIPAVHGPRGDQQSAVSMSPQRKFVSESELMRSAGGEAVHQGYPRTMNPHTSDNLRELAAHIARGPPAWRLPQNETHHPQSQYYANQEQHEQPRTTMAGTNFRSNPTSPTSAFTSKSPAPIQTAPYYTIRRGSGASVGGVGPGGSVSPQMKRKTFGVPLPAPIPPDPMSALRAANQGGVRRPMSFVKALEMSDSLEMASRIQPRSPTGNSGPVPKADSQLQHKPLQPSSSGGNSPQDGDRRSVYDTNYEISV</sequence>
<dbReference type="PROSITE" id="PS50216">
    <property type="entry name" value="DHHC"/>
    <property type="match status" value="1"/>
</dbReference>
<reference evidence="11" key="1">
    <citation type="submission" date="2011-05" db="EMBL/GenBank/DDBJ databases">
        <authorList>
            <person name="Richards S.R."/>
            <person name="Qu J."/>
            <person name="Jiang H."/>
            <person name="Jhangiani S.N."/>
            <person name="Agravi P."/>
            <person name="Goodspeed R."/>
            <person name="Gross S."/>
            <person name="Mandapat C."/>
            <person name="Jackson L."/>
            <person name="Mathew T."/>
            <person name="Pu L."/>
            <person name="Thornton R."/>
            <person name="Saada N."/>
            <person name="Wilczek-Boney K.B."/>
            <person name="Lee S."/>
            <person name="Kovar C."/>
            <person name="Wu Y."/>
            <person name="Scherer S.E."/>
            <person name="Worley K.C."/>
            <person name="Muzny D.M."/>
            <person name="Gibbs R."/>
        </authorList>
    </citation>
    <scope>NUCLEOTIDE SEQUENCE</scope>
    <source>
        <strain evidence="11">Brora</strain>
    </source>
</reference>
<protein>
    <recommendedName>
        <fullName evidence="7">Palmitoyltransferase</fullName>
        <ecNumber evidence="7">2.3.1.225</ecNumber>
    </recommendedName>
</protein>
<dbReference type="EnsemblMetazoa" id="SMAR007818-RA">
    <property type="protein sequence ID" value="SMAR007818-PA"/>
    <property type="gene ID" value="SMAR007818"/>
</dbReference>
<comment type="subcellular location">
    <subcellularLocation>
        <location evidence="1">Membrane</location>
        <topology evidence="1">Multi-pass membrane protein</topology>
    </subcellularLocation>
</comment>
<feature type="region of interest" description="Disordered" evidence="8">
    <location>
        <begin position="575"/>
        <end position="621"/>
    </location>
</feature>
<keyword evidence="11" id="KW-1185">Reference proteome</keyword>
<evidence type="ECO:0000313" key="10">
    <source>
        <dbReference type="EnsemblMetazoa" id="SMAR007818-PA"/>
    </source>
</evidence>
<feature type="region of interest" description="Disordered" evidence="8">
    <location>
        <begin position="698"/>
        <end position="754"/>
    </location>
</feature>
<evidence type="ECO:0000256" key="5">
    <source>
        <dbReference type="ARBA" id="ARBA00023463"/>
    </source>
</evidence>
<evidence type="ECO:0000256" key="3">
    <source>
        <dbReference type="ARBA" id="ARBA00022989"/>
    </source>
</evidence>
<dbReference type="HOGENOM" id="CLU_010307_1_0_1"/>
<evidence type="ECO:0000256" key="2">
    <source>
        <dbReference type="ARBA" id="ARBA00022692"/>
    </source>
</evidence>
<feature type="transmembrane region" description="Helical" evidence="7">
    <location>
        <begin position="45"/>
        <end position="64"/>
    </location>
</feature>